<feature type="domain" description="4Fe-4S ferredoxin-type" evidence="1">
    <location>
        <begin position="158"/>
        <end position="188"/>
    </location>
</feature>
<dbReference type="SUPFAM" id="SSF46548">
    <property type="entry name" value="alpha-helical ferredoxin"/>
    <property type="match status" value="1"/>
</dbReference>
<evidence type="ECO:0000259" key="1">
    <source>
        <dbReference type="PROSITE" id="PS51379"/>
    </source>
</evidence>
<dbReference type="PANTHER" id="PTHR42827:SF1">
    <property type="entry name" value="IRON-SULFUR CLUSTER-BINDING PROTEIN"/>
    <property type="match status" value="1"/>
</dbReference>
<evidence type="ECO:0000313" key="3">
    <source>
        <dbReference type="Proteomes" id="UP000622405"/>
    </source>
</evidence>
<dbReference type="PROSITE" id="PS51379">
    <property type="entry name" value="4FE4S_FER_2"/>
    <property type="match status" value="1"/>
</dbReference>
<reference evidence="2 3" key="1">
    <citation type="journal article" date="2020" name="mSystems">
        <title>Defining Genomic and Predicted Metabolic Features of the Acetobacterium Genus.</title>
        <authorList>
            <person name="Ross D.E."/>
            <person name="Marshall C.W."/>
            <person name="Gulliver D."/>
            <person name="May H.D."/>
            <person name="Norman R.S."/>
        </authorList>
    </citation>
    <scope>NUCLEOTIDE SEQUENCE [LARGE SCALE GENOMIC DNA]</scope>
    <source>
        <strain evidence="2 3">DSM 4132</strain>
    </source>
</reference>
<name>A0ABR6YZJ8_9FIRM</name>
<accession>A0ABR6YZJ8</accession>
<sequence>MKEEIRKMVLDLGADVCGFANIDRFIDAPEGFHPCDCYQDCKSVVVMGFALPKGLFEVKSDLIYGHFNYLTTPEVDKLTMTAARIIEDRYDGVAVPMPCDGPYDYWDSEKMEGRGLISMKHAAVNAGIGNLGKNTLLLNAKFGNRLTIGVILTNLELESDDYVESICIDGCNLCIKNCPIQAIKEESVIQKLCRHNAYGETERGFDTVPCNQCRTVCPMRFGN</sequence>
<keyword evidence="3" id="KW-1185">Reference proteome</keyword>
<proteinExistence type="predicted"/>
<organism evidence="2 3">
    <name type="scientific">Acetobacterium malicum</name>
    <dbReference type="NCBI Taxonomy" id="52692"/>
    <lineage>
        <taxon>Bacteria</taxon>
        <taxon>Bacillati</taxon>
        <taxon>Bacillota</taxon>
        <taxon>Clostridia</taxon>
        <taxon>Eubacteriales</taxon>
        <taxon>Eubacteriaceae</taxon>
        <taxon>Acetobacterium</taxon>
    </lineage>
</organism>
<dbReference type="EMBL" id="WJBE01000014">
    <property type="protein sequence ID" value="MBC3900657.1"/>
    <property type="molecule type" value="Genomic_DNA"/>
</dbReference>
<dbReference type="Proteomes" id="UP000622405">
    <property type="component" value="Unassembled WGS sequence"/>
</dbReference>
<comment type="caution">
    <text evidence="2">The sequence shown here is derived from an EMBL/GenBank/DDBJ whole genome shotgun (WGS) entry which is preliminary data.</text>
</comment>
<dbReference type="Gene3D" id="3.30.70.20">
    <property type="match status" value="1"/>
</dbReference>
<protein>
    <submittedName>
        <fullName evidence="2">Epoxyqueuosine reductase</fullName>
    </submittedName>
</protein>
<dbReference type="RefSeq" id="WP_186894820.1">
    <property type="nucleotide sequence ID" value="NZ_WJBE01000014.1"/>
</dbReference>
<gene>
    <name evidence="2" type="ORF">GH811_13630</name>
</gene>
<evidence type="ECO:0000313" key="2">
    <source>
        <dbReference type="EMBL" id="MBC3900657.1"/>
    </source>
</evidence>
<dbReference type="PANTHER" id="PTHR42827">
    <property type="entry name" value="IRON-SULFUR CLUSTER-BINDING PROTEIN-RELATED"/>
    <property type="match status" value="1"/>
</dbReference>
<dbReference type="InterPro" id="IPR017896">
    <property type="entry name" value="4Fe4S_Fe-S-bd"/>
</dbReference>